<dbReference type="AlphaFoldDB" id="A0A7H1J7G6"/>
<gene>
    <name evidence="2" type="ORF">IBG28_01835</name>
</gene>
<dbReference type="PROSITE" id="PS51725">
    <property type="entry name" value="ABM"/>
    <property type="match status" value="1"/>
</dbReference>
<dbReference type="Proteomes" id="UP000516370">
    <property type="component" value="Chromosome"/>
</dbReference>
<dbReference type="OrthoDB" id="9812192at2"/>
<proteinExistence type="predicted"/>
<evidence type="ECO:0000313" key="3">
    <source>
        <dbReference type="Proteomes" id="UP000516370"/>
    </source>
</evidence>
<dbReference type="SUPFAM" id="SSF54909">
    <property type="entry name" value="Dimeric alpha+beta barrel"/>
    <property type="match status" value="1"/>
</dbReference>
<dbReference type="KEGG" id="mard:IBG28_01835"/>
<organism evidence="2 3">
    <name type="scientific">Marinomonas arctica</name>
    <dbReference type="NCBI Taxonomy" id="383750"/>
    <lineage>
        <taxon>Bacteria</taxon>
        <taxon>Pseudomonadati</taxon>
        <taxon>Pseudomonadota</taxon>
        <taxon>Gammaproteobacteria</taxon>
        <taxon>Oceanospirillales</taxon>
        <taxon>Oceanospirillaceae</taxon>
        <taxon>Marinomonas</taxon>
    </lineage>
</organism>
<keyword evidence="2" id="KW-0503">Monooxygenase</keyword>
<feature type="domain" description="ABM" evidence="1">
    <location>
        <begin position="4"/>
        <end position="96"/>
    </location>
</feature>
<dbReference type="RefSeq" id="WP_111607382.1">
    <property type="nucleotide sequence ID" value="NZ_BMLJ01000008.1"/>
</dbReference>
<dbReference type="Pfam" id="PF03992">
    <property type="entry name" value="ABM"/>
    <property type="match status" value="1"/>
</dbReference>
<sequence length="96" mass="10950">MSKVTLSGHIEVPTEDLDSVLAELPNHIALTQAEAGCMTFKVTQDSGNPQRFEVYEEFTDRAAFERHQTRVKASYWGEVTKNVERFYSITDHSVEQ</sequence>
<evidence type="ECO:0000259" key="1">
    <source>
        <dbReference type="PROSITE" id="PS51725"/>
    </source>
</evidence>
<dbReference type="EMBL" id="CP061081">
    <property type="protein sequence ID" value="QNT06432.1"/>
    <property type="molecule type" value="Genomic_DNA"/>
</dbReference>
<accession>A0A7H1J7G6</accession>
<dbReference type="Gene3D" id="3.30.70.100">
    <property type="match status" value="1"/>
</dbReference>
<name>A0A7H1J7G6_9GAMM</name>
<keyword evidence="2" id="KW-0560">Oxidoreductase</keyword>
<reference evidence="2 3" key="1">
    <citation type="submission" date="2020-09" db="EMBL/GenBank/DDBJ databases">
        <title>Complete genome sequence of an Arctic sea ice bacterium Marinomonas arctica BSI20414.</title>
        <authorList>
            <person name="Liao L."/>
            <person name="Chen B."/>
        </authorList>
    </citation>
    <scope>NUCLEOTIDE SEQUENCE [LARGE SCALE GENOMIC DNA]</scope>
    <source>
        <strain evidence="2 3">BSI20414</strain>
    </source>
</reference>
<dbReference type="InterPro" id="IPR007138">
    <property type="entry name" value="ABM_dom"/>
</dbReference>
<protein>
    <submittedName>
        <fullName evidence="2">Antibiotic biosynthesis monooxygenase</fullName>
    </submittedName>
</protein>
<dbReference type="InterPro" id="IPR011008">
    <property type="entry name" value="Dimeric_a/b-barrel"/>
</dbReference>
<dbReference type="GO" id="GO:0004497">
    <property type="term" value="F:monooxygenase activity"/>
    <property type="evidence" value="ECO:0007669"/>
    <property type="project" value="UniProtKB-KW"/>
</dbReference>
<keyword evidence="3" id="KW-1185">Reference proteome</keyword>
<evidence type="ECO:0000313" key="2">
    <source>
        <dbReference type="EMBL" id="QNT06432.1"/>
    </source>
</evidence>